<protein>
    <submittedName>
        <fullName evidence="2">PIR Superfamily Protein</fullName>
    </submittedName>
</protein>
<reference evidence="3" key="1">
    <citation type="submission" date="2016-05" db="EMBL/GenBank/DDBJ databases">
        <authorList>
            <person name="Naeem Raeece"/>
        </authorList>
    </citation>
    <scope>NUCLEOTIDE SEQUENCE [LARGE SCALE GENOMIC DNA]</scope>
</reference>
<feature type="region of interest" description="Disordered" evidence="1">
    <location>
        <begin position="225"/>
        <end position="272"/>
    </location>
</feature>
<dbReference type="Proteomes" id="UP000078560">
    <property type="component" value="Unassembled WGS sequence"/>
</dbReference>
<evidence type="ECO:0000313" key="2">
    <source>
        <dbReference type="EMBL" id="SBS93204.1"/>
    </source>
</evidence>
<evidence type="ECO:0000256" key="1">
    <source>
        <dbReference type="SAM" id="MobiDB-lite"/>
    </source>
</evidence>
<gene>
    <name evidence="2" type="ORF">POVCU2_0079630</name>
</gene>
<dbReference type="InterPro" id="IPR008780">
    <property type="entry name" value="Plasmodium_Vir"/>
</dbReference>
<accession>A0A1A8WJS5</accession>
<organism evidence="2 3">
    <name type="scientific">Plasmodium ovale curtisi</name>
    <dbReference type="NCBI Taxonomy" id="864141"/>
    <lineage>
        <taxon>Eukaryota</taxon>
        <taxon>Sar</taxon>
        <taxon>Alveolata</taxon>
        <taxon>Apicomplexa</taxon>
        <taxon>Aconoidasida</taxon>
        <taxon>Haemosporida</taxon>
        <taxon>Plasmodiidae</taxon>
        <taxon>Plasmodium</taxon>
        <taxon>Plasmodium (Plasmodium)</taxon>
    </lineage>
</organism>
<name>A0A1A8WJS5_PLAOA</name>
<dbReference type="AlphaFoldDB" id="A0A1A8WJS5"/>
<sequence>MSSQSSSTDFLVLFRKSSKKLNSEKFYDAMNHYSDDLSKYDHQCDEIDVRTKKEEVKIICKQFLRYLKNCEVLNNGSYQYDVSILLNYWIYDKLTDIYGENNDVNISLGFSKLQYIWEYQNFHPKNEPHYLKCKPNLSMVNHEDWKERKELYDYCINYELIAPTCSFFPEGCNEHCEYIEKKSHVYEHFGKYCTSGESKCPHFYERCKEYNPNIVLKTLKCPEQGKTSRDPPAEANGFHSSPGPELSYRAHGNGHGDPGNKASSHDTELTSETTAIGTKVGHSVLGIPPVLFTATALYRYTPVGSWFRKIGGYRTNSINDMDSYSTYTEESGEMFPDSAANYVSYQPL</sequence>
<dbReference type="Pfam" id="PF05795">
    <property type="entry name" value="Plasmodium_Vir"/>
    <property type="match status" value="1"/>
</dbReference>
<dbReference type="EMBL" id="FLQU01001481">
    <property type="protein sequence ID" value="SBS93204.1"/>
    <property type="molecule type" value="Genomic_DNA"/>
</dbReference>
<proteinExistence type="predicted"/>
<evidence type="ECO:0000313" key="3">
    <source>
        <dbReference type="Proteomes" id="UP000078560"/>
    </source>
</evidence>